<dbReference type="InterPro" id="IPR006311">
    <property type="entry name" value="TAT_signal"/>
</dbReference>
<name>A0A956N872_UNCEI</name>
<reference evidence="3" key="1">
    <citation type="submission" date="2020-04" db="EMBL/GenBank/DDBJ databases">
        <authorList>
            <person name="Zhang T."/>
        </authorList>
    </citation>
    <scope>NUCLEOTIDE SEQUENCE</scope>
    <source>
        <strain evidence="3">HKST-UBA02</strain>
    </source>
</reference>
<dbReference type="GO" id="GO:0008237">
    <property type="term" value="F:metallopeptidase activity"/>
    <property type="evidence" value="ECO:0007669"/>
    <property type="project" value="InterPro"/>
</dbReference>
<comment type="caution">
    <text evidence="3">The sequence shown here is derived from an EMBL/GenBank/DDBJ whole genome shotgun (WGS) entry which is preliminary data.</text>
</comment>
<evidence type="ECO:0000259" key="2">
    <source>
        <dbReference type="Pfam" id="PF19289"/>
    </source>
</evidence>
<dbReference type="GO" id="GO:0006508">
    <property type="term" value="P:proteolysis"/>
    <property type="evidence" value="ECO:0007669"/>
    <property type="project" value="InterPro"/>
</dbReference>
<dbReference type="PROSITE" id="PS51318">
    <property type="entry name" value="TAT"/>
    <property type="match status" value="1"/>
</dbReference>
<organism evidence="3 4">
    <name type="scientific">Eiseniibacteriota bacterium</name>
    <dbReference type="NCBI Taxonomy" id="2212470"/>
    <lineage>
        <taxon>Bacteria</taxon>
        <taxon>Candidatus Eiseniibacteriota</taxon>
    </lineage>
</organism>
<feature type="domain" description="Metalloprotease TldD/E C-terminal" evidence="2">
    <location>
        <begin position="284"/>
        <end position="512"/>
    </location>
</feature>
<dbReference type="Proteomes" id="UP000739538">
    <property type="component" value="Unassembled WGS sequence"/>
</dbReference>
<comment type="similarity">
    <text evidence="1">Belongs to the peptidase U62 family.</text>
</comment>
<dbReference type="AlphaFoldDB" id="A0A956N872"/>
<dbReference type="Pfam" id="PF19289">
    <property type="entry name" value="PmbA_TldD_3rd"/>
    <property type="match status" value="1"/>
</dbReference>
<evidence type="ECO:0000256" key="1">
    <source>
        <dbReference type="ARBA" id="ARBA00005836"/>
    </source>
</evidence>
<dbReference type="InterPro" id="IPR036059">
    <property type="entry name" value="TldD/PmbA_sf"/>
</dbReference>
<dbReference type="InterPro" id="IPR035068">
    <property type="entry name" value="TldD/PmbA_N"/>
</dbReference>
<dbReference type="SUPFAM" id="SSF111283">
    <property type="entry name" value="Putative modulator of DNA gyrase, PmbA/TldD"/>
    <property type="match status" value="1"/>
</dbReference>
<dbReference type="Gene3D" id="3.30.2290.10">
    <property type="entry name" value="PmbA/TldD superfamily"/>
    <property type="match status" value="1"/>
</dbReference>
<dbReference type="InterPro" id="IPR045569">
    <property type="entry name" value="Metalloprtase-TldD/E_C"/>
</dbReference>
<dbReference type="GO" id="GO:0005829">
    <property type="term" value="C:cytosol"/>
    <property type="evidence" value="ECO:0007669"/>
    <property type="project" value="TreeGrafter"/>
</dbReference>
<proteinExistence type="inferred from homology"/>
<gene>
    <name evidence="3" type="ORF">KDA27_01315</name>
</gene>
<reference evidence="3" key="2">
    <citation type="journal article" date="2021" name="Microbiome">
        <title>Successional dynamics and alternative stable states in a saline activated sludge microbial community over 9 years.</title>
        <authorList>
            <person name="Wang Y."/>
            <person name="Ye J."/>
            <person name="Ju F."/>
            <person name="Liu L."/>
            <person name="Boyd J.A."/>
            <person name="Deng Y."/>
            <person name="Parks D.H."/>
            <person name="Jiang X."/>
            <person name="Yin X."/>
            <person name="Woodcroft B.J."/>
            <person name="Tyson G.W."/>
            <person name="Hugenholtz P."/>
            <person name="Polz M.F."/>
            <person name="Zhang T."/>
        </authorList>
    </citation>
    <scope>NUCLEOTIDE SEQUENCE</scope>
    <source>
        <strain evidence="3">HKST-UBA02</strain>
    </source>
</reference>
<protein>
    <submittedName>
        <fullName evidence="3">TldD/PmbA family protein</fullName>
    </submittedName>
</protein>
<dbReference type="EMBL" id="JAGQHS010000003">
    <property type="protein sequence ID" value="MCA9754412.1"/>
    <property type="molecule type" value="Genomic_DNA"/>
</dbReference>
<accession>A0A956N872</accession>
<evidence type="ECO:0000313" key="4">
    <source>
        <dbReference type="Proteomes" id="UP000739538"/>
    </source>
</evidence>
<sequence>MTSTRWSRRRFLQRTGQLAGAYVLGAGVDGLLPSAESSATAPLVGSGLRPNGPLALGLDDPELEAVLADLVRQLERKAVYASAFAEHRGGLDARTEQKERSLDFEAERRGVVFQAYDGERFREAATDRMDRDSLRTLVRDLERELSAHSSRSGGPDPGGPVRQRFVSPFQIDPDSVPPTGWLDVAEGILERVHASDARIVNASTAAQHRWRRTLFVNRTRSIHQTLHTIGVRAFAFGMENGKPGPAFVARRRIGGFEHTNFDDIAVRELAQIVDDVLRSERIPPGQYEVVTSPAITGLLAHESFGHGVEYDQFIKGRAKAAHFLGKSVAPEIVSIWDDPTQPDGNGTYYYDDEGWKATPTAIVEGGVFRRPITDLFSSFSGDAQRTANGRRQSFSNKAYARMSNTFFGRGTTPVSEIVGTLEDGIYLDGFQSGIEDPHGWGIQLTCNRGYEIKNGARTGRVYSPIGVTGYVPDILASITHVGDDFRLVPGTCGKGHKEFVPVSTGGPHLRFTAQLG</sequence>
<evidence type="ECO:0000313" key="3">
    <source>
        <dbReference type="EMBL" id="MCA9754412.1"/>
    </source>
</evidence>
<dbReference type="InterPro" id="IPR051463">
    <property type="entry name" value="Peptidase_U62_metallo"/>
</dbReference>
<dbReference type="PANTHER" id="PTHR30624:SF4">
    <property type="entry name" value="METALLOPROTEASE TLDD"/>
    <property type="match status" value="1"/>
</dbReference>
<dbReference type="PANTHER" id="PTHR30624">
    <property type="entry name" value="UNCHARACTERIZED PROTEIN TLDD AND PMBA"/>
    <property type="match status" value="1"/>
</dbReference>